<accession>A0A9N8YYV9</accession>
<evidence type="ECO:0000313" key="3">
    <source>
        <dbReference type="Proteomes" id="UP000789739"/>
    </source>
</evidence>
<organism evidence="2 3">
    <name type="scientific">Paraglomus brasilianum</name>
    <dbReference type="NCBI Taxonomy" id="144538"/>
    <lineage>
        <taxon>Eukaryota</taxon>
        <taxon>Fungi</taxon>
        <taxon>Fungi incertae sedis</taxon>
        <taxon>Mucoromycota</taxon>
        <taxon>Glomeromycotina</taxon>
        <taxon>Glomeromycetes</taxon>
        <taxon>Paraglomerales</taxon>
        <taxon>Paraglomeraceae</taxon>
        <taxon>Paraglomus</taxon>
    </lineage>
</organism>
<evidence type="ECO:0000256" key="1">
    <source>
        <dbReference type="SAM" id="MobiDB-lite"/>
    </source>
</evidence>
<dbReference type="Proteomes" id="UP000789739">
    <property type="component" value="Unassembled WGS sequence"/>
</dbReference>
<evidence type="ECO:0000313" key="2">
    <source>
        <dbReference type="EMBL" id="CAG8461618.1"/>
    </source>
</evidence>
<feature type="region of interest" description="Disordered" evidence="1">
    <location>
        <begin position="58"/>
        <end position="98"/>
    </location>
</feature>
<protein>
    <submittedName>
        <fullName evidence="2">6999_t:CDS:1</fullName>
    </submittedName>
</protein>
<dbReference type="AlphaFoldDB" id="A0A9N8YYV9"/>
<proteinExistence type="predicted"/>
<name>A0A9N8YYV9_9GLOM</name>
<sequence>MGCVTALIIQTPSYHMTTTNKTLAVNKRRDFLRIYVVVYLQRKYPVVGAPMESAHKGPLGLEAVGSNDEKTNNEPHDRKVNEKRKDEDARIRSNSLYPKLSQSTTMGTLEKVHEWLSKLETTALDFASDALLKDASMNSSSQRLKRLSRQSGNEEYRRFQRVIQDQKWRAKRRRGDLKR</sequence>
<dbReference type="OrthoDB" id="10412510at2759"/>
<reference evidence="2" key="1">
    <citation type="submission" date="2021-06" db="EMBL/GenBank/DDBJ databases">
        <authorList>
            <person name="Kallberg Y."/>
            <person name="Tangrot J."/>
            <person name="Rosling A."/>
        </authorList>
    </citation>
    <scope>NUCLEOTIDE SEQUENCE</scope>
    <source>
        <strain evidence="2">BR232B</strain>
    </source>
</reference>
<feature type="compositionally biased region" description="Basic and acidic residues" evidence="1">
    <location>
        <begin position="67"/>
        <end position="91"/>
    </location>
</feature>
<gene>
    <name evidence="2" type="ORF">PBRASI_LOCUS616</name>
</gene>
<comment type="caution">
    <text evidence="2">The sequence shown here is derived from an EMBL/GenBank/DDBJ whole genome shotgun (WGS) entry which is preliminary data.</text>
</comment>
<dbReference type="EMBL" id="CAJVPI010000032">
    <property type="protein sequence ID" value="CAG8461618.1"/>
    <property type="molecule type" value="Genomic_DNA"/>
</dbReference>
<keyword evidence="3" id="KW-1185">Reference proteome</keyword>